<gene>
    <name evidence="9" type="primary">gatad2ab</name>
</gene>
<name>A0A672YXH7_9TELE</name>
<feature type="domain" description="GATA-type" evidence="8">
    <location>
        <begin position="368"/>
        <end position="398"/>
    </location>
</feature>
<evidence type="ECO:0000256" key="4">
    <source>
        <dbReference type="ARBA" id="ARBA00023163"/>
    </source>
</evidence>
<dbReference type="InterPro" id="IPR013088">
    <property type="entry name" value="Znf_NHR/GATA"/>
</dbReference>
<feature type="region of interest" description="Disordered" evidence="7">
    <location>
        <begin position="1"/>
        <end position="50"/>
    </location>
</feature>
<feature type="compositionally biased region" description="Basic and acidic residues" evidence="7">
    <location>
        <begin position="30"/>
        <end position="42"/>
    </location>
</feature>
<keyword evidence="6" id="KW-0479">Metal-binding</keyword>
<feature type="compositionally biased region" description="Low complexity" evidence="7">
    <location>
        <begin position="440"/>
        <end position="470"/>
    </location>
</feature>
<feature type="region of interest" description="Disordered" evidence="7">
    <location>
        <begin position="440"/>
        <end position="486"/>
    </location>
</feature>
<evidence type="ECO:0000256" key="2">
    <source>
        <dbReference type="ARBA" id="ARBA00023015"/>
    </source>
</evidence>
<dbReference type="InterPro" id="IPR000679">
    <property type="entry name" value="Znf_GATA"/>
</dbReference>
<keyword evidence="10" id="KW-1185">Reference proteome</keyword>
<dbReference type="Proteomes" id="UP000472271">
    <property type="component" value="Chromosome 4"/>
</dbReference>
<evidence type="ECO:0000256" key="3">
    <source>
        <dbReference type="ARBA" id="ARBA00023054"/>
    </source>
</evidence>
<evidence type="ECO:0000313" key="10">
    <source>
        <dbReference type="Proteomes" id="UP000472271"/>
    </source>
</evidence>
<evidence type="ECO:0000256" key="5">
    <source>
        <dbReference type="ARBA" id="ARBA00023242"/>
    </source>
</evidence>
<evidence type="ECO:0000256" key="6">
    <source>
        <dbReference type="PROSITE-ProRule" id="PRU00094"/>
    </source>
</evidence>
<keyword evidence="3" id="KW-0175">Coiled coil</keyword>
<dbReference type="SUPFAM" id="SSF57716">
    <property type="entry name" value="Glucocorticoid receptor-like (DNA-binding domain)"/>
    <property type="match status" value="1"/>
</dbReference>
<feature type="region of interest" description="Disordered" evidence="7">
    <location>
        <begin position="90"/>
        <end position="110"/>
    </location>
</feature>
<organism evidence="9 10">
    <name type="scientific">Sphaeramia orbicularis</name>
    <name type="common">orbiculate cardinalfish</name>
    <dbReference type="NCBI Taxonomy" id="375764"/>
    <lineage>
        <taxon>Eukaryota</taxon>
        <taxon>Metazoa</taxon>
        <taxon>Chordata</taxon>
        <taxon>Craniata</taxon>
        <taxon>Vertebrata</taxon>
        <taxon>Euteleostomi</taxon>
        <taxon>Actinopterygii</taxon>
        <taxon>Neopterygii</taxon>
        <taxon>Teleostei</taxon>
        <taxon>Neoteleostei</taxon>
        <taxon>Acanthomorphata</taxon>
        <taxon>Gobiaria</taxon>
        <taxon>Kurtiformes</taxon>
        <taxon>Apogonoidei</taxon>
        <taxon>Apogonidae</taxon>
        <taxon>Apogoninae</taxon>
        <taxon>Sphaeramia</taxon>
    </lineage>
</organism>
<evidence type="ECO:0000256" key="1">
    <source>
        <dbReference type="ARBA" id="ARBA00004123"/>
    </source>
</evidence>
<reference evidence="9" key="2">
    <citation type="submission" date="2025-08" db="UniProtKB">
        <authorList>
            <consortium name="Ensembl"/>
        </authorList>
    </citation>
    <scope>IDENTIFICATION</scope>
</reference>
<keyword evidence="6" id="KW-0862">Zinc</keyword>
<evidence type="ECO:0000256" key="7">
    <source>
        <dbReference type="SAM" id="MobiDB-lite"/>
    </source>
</evidence>
<dbReference type="PANTHER" id="PTHR13455:SF3">
    <property type="entry name" value="TRANSCRIPTIONAL REPRESSOR P66-ALPHA"/>
    <property type="match status" value="1"/>
</dbReference>
<reference evidence="9" key="1">
    <citation type="submission" date="2019-06" db="EMBL/GenBank/DDBJ databases">
        <authorList>
            <consortium name="Wellcome Sanger Institute Data Sharing"/>
        </authorList>
    </citation>
    <scope>NUCLEOTIDE SEQUENCE [LARGE SCALE GENOMIC DNA]</scope>
</reference>
<sequence>MSEEAVRQTRSQKRALERDHATPAGPPEDMDNKRVKVEKGDADGDPLALVGSGDEGVKLKNEQAAKVAASILKAGEVKATIKVEVQTGDEPVDMSTSKRAPATIKSSPQERERIIKQLKEELRLQEAKLVLLKKLRQSQIQKESTVQKTTALLATPPPLVRGSITSSKGTLQVTGRSSGTVIPPPLFGWQHVPSKHNSQIVMPPLVRGAQPITVTPQHMASIRQQQQQHGGSGPPPLLLAPRASVPNVQVQGQRIIQQGLIRVANVANSNVMVNIPQASPTSLKGSSVSPNSLNDSPASRQAAAKLALRKQLEKTLLEIPPPKPPAPEFNFLPSAANNEFIYLLGLEEVVQKLLEMHGRAAAMSSSIPKEPYTCAQCKTDFTSRWRKEKSGTVLCDHCMSSNQKKALKAEHTSRLKAAFVKALQQEQEIEQRILQQAASSSSSSSASSVSKASSSSSSSPSLSKSDVLASQQYKQARAMQHRTVGGHHSTIKQVSVDLRHLQSAVTSHGMAHSFTSSSQLQNAVTAAALGSRAGKHAAARALQQGAKVSAGSSNQGNVAAWRKQSGGNTGVTMAYVNPSLSAHKTSSAVERQREYLLDMIPSRSISQAANTWK</sequence>
<dbReference type="Pfam" id="PF00320">
    <property type="entry name" value="GATA"/>
    <property type="match status" value="1"/>
</dbReference>
<dbReference type="AlphaFoldDB" id="A0A672YXH7"/>
<dbReference type="Ensembl" id="ENSSORT00005009526.1">
    <property type="protein sequence ID" value="ENSSORP00005009220.1"/>
    <property type="gene ID" value="ENSSORG00005005059.1"/>
</dbReference>
<keyword evidence="5" id="KW-0539">Nucleus</keyword>
<reference evidence="9" key="3">
    <citation type="submission" date="2025-09" db="UniProtKB">
        <authorList>
            <consortium name="Ensembl"/>
        </authorList>
    </citation>
    <scope>IDENTIFICATION</scope>
</reference>
<dbReference type="PROSITE" id="PS50114">
    <property type="entry name" value="GATA_ZN_FINGER_2"/>
    <property type="match status" value="1"/>
</dbReference>
<keyword evidence="6" id="KW-0863">Zinc-finger</keyword>
<proteinExistence type="predicted"/>
<dbReference type="GO" id="GO:0000122">
    <property type="term" value="P:negative regulation of transcription by RNA polymerase II"/>
    <property type="evidence" value="ECO:0007669"/>
    <property type="project" value="InterPro"/>
</dbReference>
<protein>
    <submittedName>
        <fullName evidence="9">GATA zinc finger domain containing 2Ab</fullName>
    </submittedName>
</protein>
<dbReference type="Pfam" id="PF16563">
    <property type="entry name" value="P66_CC"/>
    <property type="match status" value="1"/>
</dbReference>
<dbReference type="InterPro" id="IPR040386">
    <property type="entry name" value="P66"/>
</dbReference>
<dbReference type="Gene3D" id="6.10.250.1650">
    <property type="match status" value="1"/>
</dbReference>
<dbReference type="Gene3D" id="3.30.50.10">
    <property type="entry name" value="Erythroid Transcription Factor GATA-1, subunit A"/>
    <property type="match status" value="1"/>
</dbReference>
<dbReference type="InParanoid" id="A0A672YXH7"/>
<dbReference type="InterPro" id="IPR032346">
    <property type="entry name" value="P66_CC"/>
</dbReference>
<keyword evidence="4" id="KW-0804">Transcription</keyword>
<evidence type="ECO:0000259" key="8">
    <source>
        <dbReference type="PROSITE" id="PS50114"/>
    </source>
</evidence>
<dbReference type="FunCoup" id="A0A672YXH7">
    <property type="interactions" value="1459"/>
</dbReference>
<dbReference type="GO" id="GO:0008270">
    <property type="term" value="F:zinc ion binding"/>
    <property type="evidence" value="ECO:0007669"/>
    <property type="project" value="UniProtKB-KW"/>
</dbReference>
<accession>A0A672YXH7</accession>
<keyword evidence="2" id="KW-0805">Transcription regulation</keyword>
<dbReference type="GO" id="GO:0043565">
    <property type="term" value="F:sequence-specific DNA binding"/>
    <property type="evidence" value="ECO:0007669"/>
    <property type="project" value="InterPro"/>
</dbReference>
<feature type="region of interest" description="Disordered" evidence="7">
    <location>
        <begin position="218"/>
        <end position="237"/>
    </location>
</feature>
<evidence type="ECO:0000313" key="9">
    <source>
        <dbReference type="Ensembl" id="ENSSORP00005009220.1"/>
    </source>
</evidence>
<dbReference type="PANTHER" id="PTHR13455">
    <property type="entry name" value="TRANSCRIPTIONAL REPRESSOR P66-RELATED"/>
    <property type="match status" value="1"/>
</dbReference>
<comment type="subcellular location">
    <subcellularLocation>
        <location evidence="1">Nucleus</location>
    </subcellularLocation>
</comment>
<dbReference type="GO" id="GO:0016581">
    <property type="term" value="C:NuRD complex"/>
    <property type="evidence" value="ECO:0007669"/>
    <property type="project" value="TreeGrafter"/>
</dbReference>